<evidence type="ECO:0000256" key="2">
    <source>
        <dbReference type="ARBA" id="ARBA00022723"/>
    </source>
</evidence>
<accession>A0ABD0N1X9</accession>
<evidence type="ECO:0000256" key="1">
    <source>
        <dbReference type="ARBA" id="ARBA00010617"/>
    </source>
</evidence>
<feature type="non-terminal residue" evidence="4">
    <location>
        <position position="1"/>
    </location>
</feature>
<keyword evidence="3" id="KW-0408">Iron</keyword>
<evidence type="ECO:0000313" key="5">
    <source>
        <dbReference type="Proteomes" id="UP001529510"/>
    </source>
</evidence>
<evidence type="ECO:0008006" key="6">
    <source>
        <dbReference type="Google" id="ProtNLM"/>
    </source>
</evidence>
<feature type="non-terminal residue" evidence="4">
    <location>
        <position position="54"/>
    </location>
</feature>
<dbReference type="Proteomes" id="UP001529510">
    <property type="component" value="Unassembled WGS sequence"/>
</dbReference>
<protein>
    <recommendedName>
        <fullName evidence="6">Cytochrome P450</fullName>
    </recommendedName>
</protein>
<evidence type="ECO:0000256" key="3">
    <source>
        <dbReference type="ARBA" id="ARBA00023004"/>
    </source>
</evidence>
<keyword evidence="2" id="KW-0479">Metal-binding</keyword>
<organism evidence="4 5">
    <name type="scientific">Cirrhinus mrigala</name>
    <name type="common">Mrigala</name>
    <dbReference type="NCBI Taxonomy" id="683832"/>
    <lineage>
        <taxon>Eukaryota</taxon>
        <taxon>Metazoa</taxon>
        <taxon>Chordata</taxon>
        <taxon>Craniata</taxon>
        <taxon>Vertebrata</taxon>
        <taxon>Euteleostomi</taxon>
        <taxon>Actinopterygii</taxon>
        <taxon>Neopterygii</taxon>
        <taxon>Teleostei</taxon>
        <taxon>Ostariophysi</taxon>
        <taxon>Cypriniformes</taxon>
        <taxon>Cyprinidae</taxon>
        <taxon>Labeoninae</taxon>
        <taxon>Labeonini</taxon>
        <taxon>Cirrhinus</taxon>
    </lineage>
</organism>
<dbReference type="AlphaFoldDB" id="A0ABD0N1X9"/>
<comment type="caution">
    <text evidence="4">The sequence shown here is derived from an EMBL/GenBank/DDBJ whole genome shotgun (WGS) entry which is preliminary data.</text>
</comment>
<keyword evidence="5" id="KW-1185">Reference proteome</keyword>
<proteinExistence type="inferred from homology"/>
<dbReference type="InterPro" id="IPR036396">
    <property type="entry name" value="Cyt_P450_sf"/>
</dbReference>
<comment type="similarity">
    <text evidence="1">Belongs to the cytochrome P450 family.</text>
</comment>
<evidence type="ECO:0000313" key="4">
    <source>
        <dbReference type="EMBL" id="KAL0155231.1"/>
    </source>
</evidence>
<dbReference type="GO" id="GO:0046872">
    <property type="term" value="F:metal ion binding"/>
    <property type="evidence" value="ECO:0007669"/>
    <property type="project" value="UniProtKB-KW"/>
</dbReference>
<gene>
    <name evidence="4" type="ORF">M9458_049494</name>
</gene>
<dbReference type="PANTHER" id="PTHR24300:SF327">
    <property type="entry name" value="CYTOCHROME P450 2F2-RELATED"/>
    <property type="match status" value="1"/>
</dbReference>
<dbReference type="SUPFAM" id="SSF48264">
    <property type="entry name" value="Cytochrome P450"/>
    <property type="match status" value="1"/>
</dbReference>
<dbReference type="Gene3D" id="1.10.630.10">
    <property type="entry name" value="Cytochrome P450"/>
    <property type="match status" value="1"/>
</dbReference>
<dbReference type="EMBL" id="JAMKFB020000025">
    <property type="protein sequence ID" value="KAL0155231.1"/>
    <property type="molecule type" value="Genomic_DNA"/>
</dbReference>
<dbReference type="Pfam" id="PF00067">
    <property type="entry name" value="p450"/>
    <property type="match status" value="1"/>
</dbReference>
<reference evidence="4 5" key="1">
    <citation type="submission" date="2024-05" db="EMBL/GenBank/DDBJ databases">
        <title>Genome sequencing and assembly of Indian major carp, Cirrhinus mrigala (Hamilton, 1822).</title>
        <authorList>
            <person name="Mohindra V."/>
            <person name="Chowdhury L.M."/>
            <person name="Lal K."/>
            <person name="Jena J.K."/>
        </authorList>
    </citation>
    <scope>NUCLEOTIDE SEQUENCE [LARGE SCALE GENOMIC DNA]</scope>
    <source>
        <strain evidence="4">CM1030</strain>
        <tissue evidence="4">Blood</tissue>
    </source>
</reference>
<sequence>VLEGKDHASYEDRHNMPYTMAVIHEVQRVANTVPLSVFHKTTKDTTLMGYNIPK</sequence>
<dbReference type="InterPro" id="IPR001128">
    <property type="entry name" value="Cyt_P450"/>
</dbReference>
<name>A0ABD0N1X9_CIRMR</name>
<dbReference type="InterPro" id="IPR050182">
    <property type="entry name" value="Cytochrome_P450_fam2"/>
</dbReference>
<dbReference type="PANTHER" id="PTHR24300">
    <property type="entry name" value="CYTOCHROME P450 508A4-RELATED"/>
    <property type="match status" value="1"/>
</dbReference>